<dbReference type="EMBL" id="KL142432">
    <property type="protein sequence ID" value="KDR65824.1"/>
    <property type="molecule type" value="Genomic_DNA"/>
</dbReference>
<reference evidence="2" key="1">
    <citation type="journal article" date="2014" name="Proc. Natl. Acad. Sci. U.S.A.">
        <title>Extensive sampling of basidiomycete genomes demonstrates inadequacy of the white-rot/brown-rot paradigm for wood decay fungi.</title>
        <authorList>
            <person name="Riley R."/>
            <person name="Salamov A.A."/>
            <person name="Brown D.W."/>
            <person name="Nagy L.G."/>
            <person name="Floudas D."/>
            <person name="Held B.W."/>
            <person name="Levasseur A."/>
            <person name="Lombard V."/>
            <person name="Morin E."/>
            <person name="Otillar R."/>
            <person name="Lindquist E.A."/>
            <person name="Sun H."/>
            <person name="LaButti K.M."/>
            <person name="Schmutz J."/>
            <person name="Jabbour D."/>
            <person name="Luo H."/>
            <person name="Baker S.E."/>
            <person name="Pisabarro A.G."/>
            <person name="Walton J.D."/>
            <person name="Blanchette R.A."/>
            <person name="Henrissat B."/>
            <person name="Martin F."/>
            <person name="Cullen D."/>
            <person name="Hibbett D.S."/>
            <person name="Grigoriev I.V."/>
        </authorList>
    </citation>
    <scope>NUCLEOTIDE SEQUENCE [LARGE SCALE GENOMIC DNA]</scope>
    <source>
        <strain evidence="2">CBS 339.88</strain>
    </source>
</reference>
<dbReference type="STRING" id="685588.A0A067SDI2"/>
<feature type="non-terminal residue" evidence="1">
    <location>
        <position position="54"/>
    </location>
</feature>
<name>A0A067SDI2_GALM3</name>
<protein>
    <submittedName>
        <fullName evidence="1">Uncharacterized protein</fullName>
    </submittedName>
</protein>
<evidence type="ECO:0000313" key="2">
    <source>
        <dbReference type="Proteomes" id="UP000027222"/>
    </source>
</evidence>
<dbReference type="OrthoDB" id="539213at2759"/>
<evidence type="ECO:0000313" key="1">
    <source>
        <dbReference type="EMBL" id="KDR65824.1"/>
    </source>
</evidence>
<dbReference type="HOGENOM" id="CLU_3055955_0_0_1"/>
<proteinExistence type="predicted"/>
<dbReference type="AlphaFoldDB" id="A0A067SDI2"/>
<feature type="non-terminal residue" evidence="1">
    <location>
        <position position="1"/>
    </location>
</feature>
<gene>
    <name evidence="1" type="ORF">GALMADRAFT_25628</name>
</gene>
<accession>A0A067SDI2</accession>
<organism evidence="1 2">
    <name type="scientific">Galerina marginata (strain CBS 339.88)</name>
    <dbReference type="NCBI Taxonomy" id="685588"/>
    <lineage>
        <taxon>Eukaryota</taxon>
        <taxon>Fungi</taxon>
        <taxon>Dikarya</taxon>
        <taxon>Basidiomycota</taxon>
        <taxon>Agaricomycotina</taxon>
        <taxon>Agaricomycetes</taxon>
        <taxon>Agaricomycetidae</taxon>
        <taxon>Agaricales</taxon>
        <taxon>Agaricineae</taxon>
        <taxon>Strophariaceae</taxon>
        <taxon>Galerina</taxon>
    </lineage>
</organism>
<dbReference type="Proteomes" id="UP000027222">
    <property type="component" value="Unassembled WGS sequence"/>
</dbReference>
<sequence length="54" mass="6165">CPFPYGEDERRLVASESNQYIRGPIKFLEANPGQQLLTGSFQPLDMNGWEDDAY</sequence>
<keyword evidence="2" id="KW-1185">Reference proteome</keyword>